<evidence type="ECO:0000256" key="4">
    <source>
        <dbReference type="ARBA" id="ARBA00023204"/>
    </source>
</evidence>
<sequence length="358" mass="40212">MSGQQSIMKFFGSKNNTPAPLPKQSPIKGVIQYQQQNIELITESKKRGHSELESLSSTKAEIKTETKKRVNTVEKLKKNNIEEEKTQVSETTTKASNFSSIGEVKKAPEIVIIVKVLINQEQEIVGDCLSNYENFIGELGDWQTPLQSYLKGSGFKQLYKFVESEYKSQTIYPPKELIFNAFKHVSFEDLKVVIVGQDPYINLGEAMGLCFSIPKGVKVPPSLRNIYKALDNDKQVQFKFPNPIHGDLTNWPKQGVLLLNAILTVREGVSNSHQKKGWEQFTDNVINVINQKKEGVVFMLWGSKAQEKAKSVSASKHLILKYAHPSPLAGAGFPNCPHFSQANEYLTSKGKQPINWQV</sequence>
<dbReference type="Proteomes" id="UP000039865">
    <property type="component" value="Unassembled WGS sequence"/>
</dbReference>
<evidence type="ECO:0000259" key="8">
    <source>
        <dbReference type="SMART" id="SM00986"/>
    </source>
</evidence>
<keyword evidence="10" id="KW-1185">Reference proteome</keyword>
<comment type="subcellular location">
    <subcellularLocation>
        <location evidence="5">Mitochondrion</location>
    </subcellularLocation>
    <subcellularLocation>
        <location evidence="5">Nucleus</location>
    </subcellularLocation>
</comment>
<accession>A0A078ALW7</accession>
<dbReference type="GO" id="GO:0005739">
    <property type="term" value="C:mitochondrion"/>
    <property type="evidence" value="ECO:0007669"/>
    <property type="project" value="UniProtKB-SubCell"/>
</dbReference>
<protein>
    <recommendedName>
        <fullName evidence="5 7">Uracil-DNA glycosylase</fullName>
        <shortName evidence="5">UDG</shortName>
        <ecNumber evidence="5 7">3.2.2.27</ecNumber>
    </recommendedName>
</protein>
<comment type="catalytic activity">
    <reaction evidence="5 7">
        <text>Hydrolyzes single-stranded DNA or mismatched double-stranded DNA and polynucleotides, releasing free uracil.</text>
        <dbReference type="EC" id="3.2.2.27"/>
    </reaction>
</comment>
<comment type="similarity">
    <text evidence="1 5 7">Belongs to the uracil-DNA glycosylase (UDG) superfamily. UNG family.</text>
</comment>
<dbReference type="InterPro" id="IPR036895">
    <property type="entry name" value="Uracil-DNA_glycosylase-like_sf"/>
</dbReference>
<gene>
    <name evidence="9" type="primary">Contig2921.g3123</name>
    <name evidence="9" type="ORF">STYLEM_12409</name>
</gene>
<dbReference type="PROSITE" id="PS00130">
    <property type="entry name" value="U_DNA_GLYCOSYLASE"/>
    <property type="match status" value="1"/>
</dbReference>
<keyword evidence="5" id="KW-0496">Mitochondrion</keyword>
<dbReference type="PANTHER" id="PTHR11264">
    <property type="entry name" value="URACIL-DNA GLYCOSYLASE"/>
    <property type="match status" value="1"/>
</dbReference>
<dbReference type="Pfam" id="PF03167">
    <property type="entry name" value="UDG"/>
    <property type="match status" value="1"/>
</dbReference>
<dbReference type="NCBIfam" id="TIGR00628">
    <property type="entry name" value="ung"/>
    <property type="match status" value="1"/>
</dbReference>
<dbReference type="InterPro" id="IPR002043">
    <property type="entry name" value="UDG_fam1"/>
</dbReference>
<dbReference type="OrthoDB" id="10031947at2759"/>
<dbReference type="EMBL" id="CCKQ01011791">
    <property type="protein sequence ID" value="CDW83365.1"/>
    <property type="molecule type" value="Genomic_DNA"/>
</dbReference>
<organism evidence="9 10">
    <name type="scientific">Stylonychia lemnae</name>
    <name type="common">Ciliate</name>
    <dbReference type="NCBI Taxonomy" id="5949"/>
    <lineage>
        <taxon>Eukaryota</taxon>
        <taxon>Sar</taxon>
        <taxon>Alveolata</taxon>
        <taxon>Ciliophora</taxon>
        <taxon>Intramacronucleata</taxon>
        <taxon>Spirotrichea</taxon>
        <taxon>Stichotrichia</taxon>
        <taxon>Sporadotrichida</taxon>
        <taxon>Oxytrichidae</taxon>
        <taxon>Stylonychinae</taxon>
        <taxon>Stylonychia</taxon>
    </lineage>
</organism>
<comment type="function">
    <text evidence="5 7">Excises uracil residues from the DNA which can arise as a result of misincorporation of dUMP residues by DNA polymerase or due to deamination of cytosine.</text>
</comment>
<keyword evidence="3 5" id="KW-0378">Hydrolase</keyword>
<evidence type="ECO:0000256" key="7">
    <source>
        <dbReference type="RuleBase" id="RU003780"/>
    </source>
</evidence>
<evidence type="ECO:0000313" key="10">
    <source>
        <dbReference type="Proteomes" id="UP000039865"/>
    </source>
</evidence>
<feature type="active site" description="Proton acceptor" evidence="5 6">
    <location>
        <position position="198"/>
    </location>
</feature>
<evidence type="ECO:0000256" key="5">
    <source>
        <dbReference type="HAMAP-Rule" id="MF_03166"/>
    </source>
</evidence>
<dbReference type="FunCoup" id="A0A078ALW7">
    <property type="interactions" value="133"/>
</dbReference>
<dbReference type="InParanoid" id="A0A078ALW7"/>
<reference evidence="9 10" key="1">
    <citation type="submission" date="2014-06" db="EMBL/GenBank/DDBJ databases">
        <authorList>
            <person name="Swart Estienne"/>
        </authorList>
    </citation>
    <scope>NUCLEOTIDE SEQUENCE [LARGE SCALE GENOMIC DNA]</scope>
    <source>
        <strain evidence="9 10">130c</strain>
    </source>
</reference>
<dbReference type="CDD" id="cd10027">
    <property type="entry name" value="UDG-F1-like"/>
    <property type="match status" value="1"/>
</dbReference>
<evidence type="ECO:0000256" key="1">
    <source>
        <dbReference type="ARBA" id="ARBA00008184"/>
    </source>
</evidence>
<evidence type="ECO:0000256" key="6">
    <source>
        <dbReference type="PROSITE-ProRule" id="PRU10072"/>
    </source>
</evidence>
<dbReference type="HAMAP" id="MF_00148">
    <property type="entry name" value="UDG"/>
    <property type="match status" value="1"/>
</dbReference>
<proteinExistence type="inferred from homology"/>
<keyword evidence="2 5" id="KW-0227">DNA damage</keyword>
<dbReference type="SMART" id="SM00986">
    <property type="entry name" value="UDG"/>
    <property type="match status" value="1"/>
</dbReference>
<dbReference type="NCBIfam" id="NF003592">
    <property type="entry name" value="PRK05254.1-5"/>
    <property type="match status" value="1"/>
</dbReference>
<dbReference type="GO" id="GO:0097510">
    <property type="term" value="P:base-excision repair, AP site formation via deaminated base removal"/>
    <property type="evidence" value="ECO:0007669"/>
    <property type="project" value="TreeGrafter"/>
</dbReference>
<feature type="domain" description="Uracil-DNA glycosylase-like" evidence="8">
    <location>
        <begin position="183"/>
        <end position="346"/>
    </location>
</feature>
<dbReference type="GO" id="GO:0004844">
    <property type="term" value="F:uracil DNA N-glycosylase activity"/>
    <property type="evidence" value="ECO:0007669"/>
    <property type="project" value="UniProtKB-UniRule"/>
</dbReference>
<dbReference type="SMART" id="SM00987">
    <property type="entry name" value="UreE_C"/>
    <property type="match status" value="1"/>
</dbReference>
<evidence type="ECO:0000313" key="9">
    <source>
        <dbReference type="EMBL" id="CDW83365.1"/>
    </source>
</evidence>
<dbReference type="NCBIfam" id="NF003588">
    <property type="entry name" value="PRK05254.1-1"/>
    <property type="match status" value="1"/>
</dbReference>
<dbReference type="PANTHER" id="PTHR11264:SF0">
    <property type="entry name" value="URACIL-DNA GLYCOSYLASE"/>
    <property type="match status" value="1"/>
</dbReference>
<dbReference type="GO" id="GO:0005634">
    <property type="term" value="C:nucleus"/>
    <property type="evidence" value="ECO:0007669"/>
    <property type="project" value="UniProtKB-SubCell"/>
</dbReference>
<dbReference type="NCBIfam" id="NF003589">
    <property type="entry name" value="PRK05254.1-2"/>
    <property type="match status" value="1"/>
</dbReference>
<dbReference type="SUPFAM" id="SSF52141">
    <property type="entry name" value="Uracil-DNA glycosylase-like"/>
    <property type="match status" value="1"/>
</dbReference>
<dbReference type="InterPro" id="IPR018085">
    <property type="entry name" value="Ura-DNA_Glyclase_AS"/>
</dbReference>
<dbReference type="EC" id="3.2.2.27" evidence="5 7"/>
<dbReference type="Gene3D" id="3.40.470.10">
    <property type="entry name" value="Uracil-DNA glycosylase-like domain"/>
    <property type="match status" value="1"/>
</dbReference>
<evidence type="ECO:0000256" key="3">
    <source>
        <dbReference type="ARBA" id="ARBA00022801"/>
    </source>
</evidence>
<evidence type="ECO:0000256" key="2">
    <source>
        <dbReference type="ARBA" id="ARBA00022763"/>
    </source>
</evidence>
<keyword evidence="4 5" id="KW-0234">DNA repair</keyword>
<dbReference type="InterPro" id="IPR005122">
    <property type="entry name" value="Uracil-DNA_glycosylase-like"/>
</dbReference>
<name>A0A078ALW7_STYLE</name>
<keyword evidence="5" id="KW-0539">Nucleus</keyword>
<dbReference type="AlphaFoldDB" id="A0A078ALW7"/>